<dbReference type="Pfam" id="PF00005">
    <property type="entry name" value="ABC_tran"/>
    <property type="match status" value="1"/>
</dbReference>
<dbReference type="SUPFAM" id="SSF52540">
    <property type="entry name" value="P-loop containing nucleoside triphosphate hydrolases"/>
    <property type="match status" value="1"/>
</dbReference>
<dbReference type="GO" id="GO:0005524">
    <property type="term" value="F:ATP binding"/>
    <property type="evidence" value="ECO:0007669"/>
    <property type="project" value="UniProtKB-KW"/>
</dbReference>
<evidence type="ECO:0000313" key="8">
    <source>
        <dbReference type="Proteomes" id="UP000516957"/>
    </source>
</evidence>
<dbReference type="InterPro" id="IPR052156">
    <property type="entry name" value="BCAA_Transport_ATP-bd_LivF"/>
</dbReference>
<dbReference type="PANTHER" id="PTHR43820">
    <property type="entry name" value="HIGH-AFFINITY BRANCHED-CHAIN AMINO ACID TRANSPORT ATP-BINDING PROTEIN LIVF"/>
    <property type="match status" value="1"/>
</dbReference>
<organism evidence="7 8">
    <name type="scientific">Nocardioides marinisabuli</name>
    <dbReference type="NCBI Taxonomy" id="419476"/>
    <lineage>
        <taxon>Bacteria</taxon>
        <taxon>Bacillati</taxon>
        <taxon>Actinomycetota</taxon>
        <taxon>Actinomycetes</taxon>
        <taxon>Propionibacteriales</taxon>
        <taxon>Nocardioidaceae</taxon>
        <taxon>Nocardioides</taxon>
    </lineage>
</organism>
<dbReference type="EMBL" id="JACCBE010000001">
    <property type="protein sequence ID" value="NYD59530.1"/>
    <property type="molecule type" value="Genomic_DNA"/>
</dbReference>
<feature type="domain" description="ABC transporter" evidence="6">
    <location>
        <begin position="2"/>
        <end position="229"/>
    </location>
</feature>
<dbReference type="RefSeq" id="WP_179616968.1">
    <property type="nucleotide sequence ID" value="NZ_CP059163.1"/>
</dbReference>
<dbReference type="PROSITE" id="PS50893">
    <property type="entry name" value="ABC_TRANSPORTER_2"/>
    <property type="match status" value="1"/>
</dbReference>
<dbReference type="CDD" id="cd03224">
    <property type="entry name" value="ABC_TM1139_LivF_branched"/>
    <property type="match status" value="1"/>
</dbReference>
<evidence type="ECO:0000256" key="2">
    <source>
        <dbReference type="ARBA" id="ARBA00022448"/>
    </source>
</evidence>
<name>A0A7Y9JSF3_9ACTN</name>
<dbReference type="GO" id="GO:0015658">
    <property type="term" value="F:branched-chain amino acid transmembrane transporter activity"/>
    <property type="evidence" value="ECO:0007669"/>
    <property type="project" value="TreeGrafter"/>
</dbReference>
<evidence type="ECO:0000256" key="1">
    <source>
        <dbReference type="ARBA" id="ARBA00005417"/>
    </source>
</evidence>
<dbReference type="Proteomes" id="UP000516957">
    <property type="component" value="Unassembled WGS sequence"/>
</dbReference>
<gene>
    <name evidence="7" type="ORF">BKA08_003768</name>
</gene>
<dbReference type="GO" id="GO:0016887">
    <property type="term" value="F:ATP hydrolysis activity"/>
    <property type="evidence" value="ECO:0007669"/>
    <property type="project" value="InterPro"/>
</dbReference>
<dbReference type="GO" id="GO:0015807">
    <property type="term" value="P:L-amino acid transport"/>
    <property type="evidence" value="ECO:0007669"/>
    <property type="project" value="TreeGrafter"/>
</dbReference>
<dbReference type="InterPro" id="IPR027417">
    <property type="entry name" value="P-loop_NTPase"/>
</dbReference>
<keyword evidence="2" id="KW-0813">Transport</keyword>
<keyword evidence="8" id="KW-1185">Reference proteome</keyword>
<dbReference type="Gene3D" id="3.40.50.300">
    <property type="entry name" value="P-loop containing nucleotide triphosphate hydrolases"/>
    <property type="match status" value="1"/>
</dbReference>
<evidence type="ECO:0000259" key="6">
    <source>
        <dbReference type="PROSITE" id="PS50893"/>
    </source>
</evidence>
<sequence>MLQTSRLCASYRAIQAVRDVSIEVPDGSLVAVLGANGAGKSTLVRSIAGVHRQKTGTVLLDGTPIQSMPLHKITRLGVALVPEGRHVVAPLTVAENLALSSYAGRSDQALEDRVYDLFPRLAERRDQAAGLMSGGEQQMLAMGRALMTRPRVLLLDEPSMGLAPSIISVIYEAIAALHAEGQSILLIEQDATRALAVADHAYLLQRGEVRMAGTPAELAQSDDIKKAYLG</sequence>
<comment type="caution">
    <text evidence="7">The sequence shown here is derived from an EMBL/GenBank/DDBJ whole genome shotgun (WGS) entry which is preliminary data.</text>
</comment>
<evidence type="ECO:0000313" key="7">
    <source>
        <dbReference type="EMBL" id="NYD59530.1"/>
    </source>
</evidence>
<accession>A0A7Y9JSF3</accession>
<keyword evidence="4 7" id="KW-0067">ATP-binding</keyword>
<dbReference type="AlphaFoldDB" id="A0A7Y9JSF3"/>
<keyword evidence="5" id="KW-0029">Amino-acid transport</keyword>
<dbReference type="SMART" id="SM00382">
    <property type="entry name" value="AAA"/>
    <property type="match status" value="1"/>
</dbReference>
<dbReference type="InterPro" id="IPR003439">
    <property type="entry name" value="ABC_transporter-like_ATP-bd"/>
</dbReference>
<evidence type="ECO:0000256" key="5">
    <source>
        <dbReference type="ARBA" id="ARBA00022970"/>
    </source>
</evidence>
<dbReference type="InterPro" id="IPR017871">
    <property type="entry name" value="ABC_transporter-like_CS"/>
</dbReference>
<dbReference type="InterPro" id="IPR003593">
    <property type="entry name" value="AAA+_ATPase"/>
</dbReference>
<protein>
    <submittedName>
        <fullName evidence="7">Branched-chain amino acid transport system ATP-binding protein</fullName>
    </submittedName>
</protein>
<evidence type="ECO:0000256" key="4">
    <source>
        <dbReference type="ARBA" id="ARBA00022840"/>
    </source>
</evidence>
<dbReference type="PANTHER" id="PTHR43820:SF4">
    <property type="entry name" value="HIGH-AFFINITY BRANCHED-CHAIN AMINO ACID TRANSPORT ATP-BINDING PROTEIN LIVF"/>
    <property type="match status" value="1"/>
</dbReference>
<comment type="similarity">
    <text evidence="1">Belongs to the ABC transporter superfamily.</text>
</comment>
<dbReference type="PROSITE" id="PS00211">
    <property type="entry name" value="ABC_TRANSPORTER_1"/>
    <property type="match status" value="1"/>
</dbReference>
<reference evidence="7 8" key="1">
    <citation type="submission" date="2020-07" db="EMBL/GenBank/DDBJ databases">
        <title>Sequencing the genomes of 1000 actinobacteria strains.</title>
        <authorList>
            <person name="Klenk H.-P."/>
        </authorList>
    </citation>
    <scope>NUCLEOTIDE SEQUENCE [LARGE SCALE GENOMIC DNA]</scope>
    <source>
        <strain evidence="7 8">DSM 18965</strain>
    </source>
</reference>
<proteinExistence type="inferred from homology"/>
<keyword evidence="3" id="KW-0547">Nucleotide-binding</keyword>
<evidence type="ECO:0000256" key="3">
    <source>
        <dbReference type="ARBA" id="ARBA00022741"/>
    </source>
</evidence>